<keyword evidence="2" id="KW-1185">Reference proteome</keyword>
<reference evidence="1 2" key="1">
    <citation type="submission" date="2015-12" db="EMBL/GenBank/DDBJ databases">
        <title>Draft genome of the nematode, Onchocerca flexuosa.</title>
        <authorList>
            <person name="Mitreva M."/>
        </authorList>
    </citation>
    <scope>NUCLEOTIDE SEQUENCE [LARGE SCALE GENOMIC DNA]</scope>
    <source>
        <strain evidence="1">Red Deer</strain>
    </source>
</reference>
<accession>A0A238BWA2</accession>
<evidence type="ECO:0000313" key="2">
    <source>
        <dbReference type="Proteomes" id="UP000242913"/>
    </source>
</evidence>
<dbReference type="Proteomes" id="UP000242913">
    <property type="component" value="Unassembled WGS sequence"/>
</dbReference>
<sequence length="67" mass="8251">MKFNVQLLIKSIHYSDRHLSRSRNFREFHFWSKKEIKEISSIKAISFLDKIRLRKSSETEFLIFFKN</sequence>
<dbReference type="AlphaFoldDB" id="A0A238BWA2"/>
<evidence type="ECO:0000313" key="1">
    <source>
        <dbReference type="EMBL" id="OZC09005.1"/>
    </source>
</evidence>
<gene>
    <name evidence="1" type="ORF">X798_03935</name>
</gene>
<dbReference type="EMBL" id="KZ269998">
    <property type="protein sequence ID" value="OZC09005.1"/>
    <property type="molecule type" value="Genomic_DNA"/>
</dbReference>
<organism evidence="1 2">
    <name type="scientific">Onchocerca flexuosa</name>
    <dbReference type="NCBI Taxonomy" id="387005"/>
    <lineage>
        <taxon>Eukaryota</taxon>
        <taxon>Metazoa</taxon>
        <taxon>Ecdysozoa</taxon>
        <taxon>Nematoda</taxon>
        <taxon>Chromadorea</taxon>
        <taxon>Rhabditida</taxon>
        <taxon>Spirurina</taxon>
        <taxon>Spiruromorpha</taxon>
        <taxon>Filarioidea</taxon>
        <taxon>Onchocercidae</taxon>
        <taxon>Onchocerca</taxon>
    </lineage>
</organism>
<protein>
    <submittedName>
        <fullName evidence="1">Uncharacterized protein</fullName>
    </submittedName>
</protein>
<name>A0A238BWA2_9BILA</name>
<proteinExistence type="predicted"/>